<evidence type="ECO:0000313" key="2">
    <source>
        <dbReference type="EMBL" id="MFC6868820.1"/>
    </source>
</evidence>
<feature type="region of interest" description="Disordered" evidence="1">
    <location>
        <begin position="1"/>
        <end position="24"/>
    </location>
</feature>
<dbReference type="EMBL" id="JBHSXX010000001">
    <property type="protein sequence ID" value="MFC6868820.1"/>
    <property type="molecule type" value="Genomic_DNA"/>
</dbReference>
<protein>
    <submittedName>
        <fullName evidence="2">Uncharacterized protein</fullName>
    </submittedName>
</protein>
<evidence type="ECO:0000256" key="1">
    <source>
        <dbReference type="SAM" id="MobiDB-lite"/>
    </source>
</evidence>
<gene>
    <name evidence="2" type="ORF">ACFQGD_16890</name>
</gene>
<comment type="caution">
    <text evidence="2">The sequence shown here is derived from an EMBL/GenBank/DDBJ whole genome shotgun (WGS) entry which is preliminary data.</text>
</comment>
<name>A0ABW2C2H9_9PSEU</name>
<reference evidence="3" key="1">
    <citation type="journal article" date="2019" name="Int. J. Syst. Evol. Microbiol.">
        <title>The Global Catalogue of Microorganisms (GCM) 10K type strain sequencing project: providing services to taxonomists for standard genome sequencing and annotation.</title>
        <authorList>
            <consortium name="The Broad Institute Genomics Platform"/>
            <consortium name="The Broad Institute Genome Sequencing Center for Infectious Disease"/>
            <person name="Wu L."/>
            <person name="Ma J."/>
        </authorList>
    </citation>
    <scope>NUCLEOTIDE SEQUENCE [LARGE SCALE GENOMIC DNA]</scope>
    <source>
        <strain evidence="3">KCTC 32255</strain>
    </source>
</reference>
<accession>A0ABW2C2H9</accession>
<dbReference type="Proteomes" id="UP001596337">
    <property type="component" value="Unassembled WGS sequence"/>
</dbReference>
<keyword evidence="3" id="KW-1185">Reference proteome</keyword>
<feature type="compositionally biased region" description="Basic residues" evidence="1">
    <location>
        <begin position="1"/>
        <end position="20"/>
    </location>
</feature>
<dbReference type="RefSeq" id="WP_345396782.1">
    <property type="nucleotide sequence ID" value="NZ_BAABLA010000026.1"/>
</dbReference>
<evidence type="ECO:0000313" key="3">
    <source>
        <dbReference type="Proteomes" id="UP001596337"/>
    </source>
</evidence>
<proteinExistence type="predicted"/>
<sequence length="117" mass="12769">MVRQNHWLRKTSTARRAGHHHRDERSGDGVVFLGDSAELLAVYDWACGRGFVPVDLPHPDLMCAVVDEDILDGLCTSAEADIVQRVRDSGLPCVPPSQASAWLGARRCVSYGDAVGR</sequence>
<organism evidence="2 3">
    <name type="scientific">Haloechinothrix salitolerans</name>
    <dbReference type="NCBI Taxonomy" id="926830"/>
    <lineage>
        <taxon>Bacteria</taxon>
        <taxon>Bacillati</taxon>
        <taxon>Actinomycetota</taxon>
        <taxon>Actinomycetes</taxon>
        <taxon>Pseudonocardiales</taxon>
        <taxon>Pseudonocardiaceae</taxon>
        <taxon>Haloechinothrix</taxon>
    </lineage>
</organism>